<feature type="domain" description="ATP-grasp" evidence="7">
    <location>
        <begin position="169"/>
        <end position="368"/>
    </location>
</feature>
<evidence type="ECO:0000313" key="10">
    <source>
        <dbReference type="Proteomes" id="UP000215027"/>
    </source>
</evidence>
<dbReference type="InterPro" id="IPR005481">
    <property type="entry name" value="BC-like_N"/>
</dbReference>
<dbReference type="SMART" id="SM00878">
    <property type="entry name" value="Biotin_carb_C"/>
    <property type="match status" value="1"/>
</dbReference>
<dbReference type="PROSITE" id="PS50979">
    <property type="entry name" value="BC"/>
    <property type="match status" value="1"/>
</dbReference>
<dbReference type="GO" id="GO:0046872">
    <property type="term" value="F:metal ion binding"/>
    <property type="evidence" value="ECO:0007669"/>
    <property type="project" value="InterPro"/>
</dbReference>
<dbReference type="InterPro" id="IPR016185">
    <property type="entry name" value="PreATP-grasp_dom_sf"/>
</dbReference>
<dbReference type="InterPro" id="IPR050856">
    <property type="entry name" value="Biotin_carboxylase_complex"/>
</dbReference>
<evidence type="ECO:0000256" key="2">
    <source>
        <dbReference type="ARBA" id="ARBA00022598"/>
    </source>
</evidence>
<dbReference type="PROSITE" id="PS50975">
    <property type="entry name" value="ATP_GRASP"/>
    <property type="match status" value="1"/>
</dbReference>
<dbReference type="Pfam" id="PF00289">
    <property type="entry name" value="Biotin_carb_N"/>
    <property type="match status" value="1"/>
</dbReference>
<dbReference type="EC" id="6.3.4.14" evidence="1"/>
<dbReference type="GO" id="GO:0005524">
    <property type="term" value="F:ATP binding"/>
    <property type="evidence" value="ECO:0007669"/>
    <property type="project" value="UniProtKB-UniRule"/>
</dbReference>
<dbReference type="PROSITE" id="PS00866">
    <property type="entry name" value="CPSASE_1"/>
    <property type="match status" value="1"/>
</dbReference>
<feature type="domain" description="Biotin carboxylation" evidence="8">
    <location>
        <begin position="50"/>
        <end position="497"/>
    </location>
</feature>
<keyword evidence="10" id="KW-1185">Reference proteome</keyword>
<keyword evidence="3 6" id="KW-0547">Nucleotide-binding</keyword>
<dbReference type="GO" id="GO:0004075">
    <property type="term" value="F:biotin carboxylase activity"/>
    <property type="evidence" value="ECO:0007669"/>
    <property type="project" value="UniProtKB-EC"/>
</dbReference>
<dbReference type="KEGG" id="pbf:CFX0092_A2185"/>
<keyword evidence="2 9" id="KW-0436">Ligase</keyword>
<dbReference type="Gene3D" id="3.30.470.20">
    <property type="entry name" value="ATP-grasp fold, B domain"/>
    <property type="match status" value="1"/>
</dbReference>
<accession>A0A170PH13</accession>
<organism evidence="9 10">
    <name type="scientific">Candidatus Promineifilum breve</name>
    <dbReference type="NCBI Taxonomy" id="1806508"/>
    <lineage>
        <taxon>Bacteria</taxon>
        <taxon>Bacillati</taxon>
        <taxon>Chloroflexota</taxon>
        <taxon>Ardenticatenia</taxon>
        <taxon>Candidatus Promineifilales</taxon>
        <taxon>Candidatus Promineifilaceae</taxon>
        <taxon>Candidatus Promineifilum</taxon>
    </lineage>
</organism>
<sequence>MNPLPQGEGTGLASLPFSPAPLLPCSPATRHPPLATCHPPPHNYPMSYPTFRKVLIANRGEIARRVIRACHELGIAAVAVYSDVDERALWVREADEAYPLHGSTAAETYLDHEKILTIAVNCGAEAIHPGYGFLSENAEFAAACARRGLVFVGPPPEAMRALGSKAAARQLAEAHAVPVVPGVDGLGKSDNELAAAAEAIGYPVLIKASAGGGGKGMRVVNQPGELGDALQAARQEAQSAFGDPHVLLEKYFTEIHHVEVQVLGDAHGNLLHLFERECSIQRRHQKIIEESPSPVVGDNEALRAAICAAAVRLARAAGYVSAGTVEFIVDGHGGFYFLEMNTRLQVEHPVTESVAGVDLVNWQLRIAAGEPLPFAQSDLRQRGHAIECRVYAEDPATGFLPSIGEIAHYARPSGPGVRVDDGIASGSAVSPYYDPMLAKVITWGQDRAEAIRKMERALRETVVLGVATNIGYLRDILTVPAFLAGRTSTNFLAEHMAEWTPPTTAGEEAWIAAAVFELLGAAADDGRQTTADGGAPVYDPWAAARGWRNVV</sequence>
<dbReference type="PANTHER" id="PTHR18866">
    <property type="entry name" value="CARBOXYLASE:PYRUVATE/ACETYL-COA/PROPIONYL-COA CARBOXYLASE"/>
    <property type="match status" value="1"/>
</dbReference>
<dbReference type="InterPro" id="IPR011764">
    <property type="entry name" value="Biotin_carboxylation_dom"/>
</dbReference>
<evidence type="ECO:0000256" key="6">
    <source>
        <dbReference type="PROSITE-ProRule" id="PRU00409"/>
    </source>
</evidence>
<dbReference type="Pfam" id="PF02786">
    <property type="entry name" value="CPSase_L_D2"/>
    <property type="match status" value="1"/>
</dbReference>
<dbReference type="AlphaFoldDB" id="A0A170PH13"/>
<dbReference type="Proteomes" id="UP000215027">
    <property type="component" value="Chromosome I"/>
</dbReference>
<dbReference type="InterPro" id="IPR005482">
    <property type="entry name" value="Biotin_COase_C"/>
</dbReference>
<dbReference type="SUPFAM" id="SSF56059">
    <property type="entry name" value="Glutathione synthetase ATP-binding domain-like"/>
    <property type="match status" value="1"/>
</dbReference>
<dbReference type="FunFam" id="3.30.1490.20:FF:000003">
    <property type="entry name" value="acetyl-CoA carboxylase isoform X1"/>
    <property type="match status" value="1"/>
</dbReference>
<evidence type="ECO:0000256" key="4">
    <source>
        <dbReference type="ARBA" id="ARBA00022840"/>
    </source>
</evidence>
<keyword evidence="5" id="KW-0092">Biotin</keyword>
<gene>
    <name evidence="9" type="primary">pycA</name>
    <name evidence="9" type="ORF">CFX0092_A2185</name>
</gene>
<dbReference type="PROSITE" id="PS00867">
    <property type="entry name" value="CPSASE_2"/>
    <property type="match status" value="1"/>
</dbReference>
<keyword evidence="9" id="KW-0670">Pyruvate</keyword>
<dbReference type="SUPFAM" id="SSF51246">
    <property type="entry name" value="Rudiment single hybrid motif"/>
    <property type="match status" value="1"/>
</dbReference>
<dbReference type="SUPFAM" id="SSF52440">
    <property type="entry name" value="PreATP-grasp domain"/>
    <property type="match status" value="1"/>
</dbReference>
<dbReference type="FunFam" id="3.30.470.20:FF:000028">
    <property type="entry name" value="Methylcrotonoyl-CoA carboxylase subunit alpha, mitochondrial"/>
    <property type="match status" value="1"/>
</dbReference>
<dbReference type="Pfam" id="PF02785">
    <property type="entry name" value="Biotin_carb_C"/>
    <property type="match status" value="1"/>
</dbReference>
<proteinExistence type="predicted"/>
<dbReference type="InterPro" id="IPR005479">
    <property type="entry name" value="CPAse_ATP-bd"/>
</dbReference>
<keyword evidence="4 6" id="KW-0067">ATP-binding</keyword>
<dbReference type="NCBIfam" id="NF006367">
    <property type="entry name" value="PRK08591.1"/>
    <property type="match status" value="1"/>
</dbReference>
<protein>
    <recommendedName>
        <fullName evidence="1">biotin carboxylase</fullName>
        <ecNumber evidence="1">6.3.4.14</ecNumber>
    </recommendedName>
</protein>
<evidence type="ECO:0000259" key="7">
    <source>
        <dbReference type="PROSITE" id="PS50975"/>
    </source>
</evidence>
<dbReference type="EMBL" id="LN890655">
    <property type="protein sequence ID" value="CUS04063.2"/>
    <property type="molecule type" value="Genomic_DNA"/>
</dbReference>
<evidence type="ECO:0000259" key="8">
    <source>
        <dbReference type="PROSITE" id="PS50979"/>
    </source>
</evidence>
<reference evidence="9" key="1">
    <citation type="submission" date="2016-01" db="EMBL/GenBank/DDBJ databases">
        <authorList>
            <person name="Mcilroy J.S."/>
            <person name="Karst M S."/>
            <person name="Albertsen M."/>
        </authorList>
    </citation>
    <scope>NUCLEOTIDE SEQUENCE</scope>
    <source>
        <strain evidence="9">Cfx-K</strain>
    </source>
</reference>
<name>A0A170PH13_9CHLR</name>
<dbReference type="FunFam" id="3.40.50.20:FF:000010">
    <property type="entry name" value="Propionyl-CoA carboxylase subunit alpha"/>
    <property type="match status" value="1"/>
</dbReference>
<dbReference type="PANTHER" id="PTHR18866:SF33">
    <property type="entry name" value="METHYLCROTONOYL-COA CARBOXYLASE SUBUNIT ALPHA, MITOCHONDRIAL-RELATED"/>
    <property type="match status" value="1"/>
</dbReference>
<dbReference type="InterPro" id="IPR011761">
    <property type="entry name" value="ATP-grasp"/>
</dbReference>
<evidence type="ECO:0000256" key="1">
    <source>
        <dbReference type="ARBA" id="ARBA00013263"/>
    </source>
</evidence>
<evidence type="ECO:0000256" key="3">
    <source>
        <dbReference type="ARBA" id="ARBA00022741"/>
    </source>
</evidence>
<evidence type="ECO:0000313" key="9">
    <source>
        <dbReference type="EMBL" id="CUS04063.2"/>
    </source>
</evidence>
<dbReference type="InterPro" id="IPR011054">
    <property type="entry name" value="Rudment_hybrid_motif"/>
</dbReference>
<evidence type="ECO:0000256" key="5">
    <source>
        <dbReference type="ARBA" id="ARBA00023267"/>
    </source>
</evidence>